<evidence type="ECO:0000313" key="5">
    <source>
        <dbReference type="Proteomes" id="UP000541558"/>
    </source>
</evidence>
<feature type="compositionally biased region" description="Low complexity" evidence="2">
    <location>
        <begin position="210"/>
        <end position="240"/>
    </location>
</feature>
<keyword evidence="5" id="KW-1185">Reference proteome</keyword>
<dbReference type="SUPFAM" id="SSF46609">
    <property type="entry name" value="Fe,Mn superoxide dismutase (SOD), N-terminal domain"/>
    <property type="match status" value="1"/>
</dbReference>
<dbReference type="AlphaFoldDB" id="A0A8H5C2E1"/>
<dbReference type="GO" id="GO:0046872">
    <property type="term" value="F:metal ion binding"/>
    <property type="evidence" value="ECO:0007669"/>
    <property type="project" value="InterPro"/>
</dbReference>
<dbReference type="OrthoDB" id="275227at2759"/>
<proteinExistence type="predicted"/>
<dbReference type="PANTHER" id="PTHR43595:SF2">
    <property type="entry name" value="SMALL RIBOSOMAL SUBUNIT PROTEIN MS42"/>
    <property type="match status" value="1"/>
</dbReference>
<protein>
    <recommendedName>
        <fullName evidence="3">Manganese/iron superoxide dismutase C-terminal domain-containing protein</fullName>
    </recommendedName>
</protein>
<gene>
    <name evidence="4" type="ORF">D9611_002350</name>
</gene>
<dbReference type="GO" id="GO:0004784">
    <property type="term" value="F:superoxide dismutase activity"/>
    <property type="evidence" value="ECO:0007669"/>
    <property type="project" value="InterPro"/>
</dbReference>
<dbReference type="InterPro" id="IPR036314">
    <property type="entry name" value="SOD_C_sf"/>
</dbReference>
<evidence type="ECO:0000256" key="2">
    <source>
        <dbReference type="SAM" id="MobiDB-lite"/>
    </source>
</evidence>
<comment type="function">
    <text evidence="1">Component of the mitochondrial ribosome (mitoribosome), a dedicated translation machinery responsible for the synthesis of mitochondrial genome-encoded proteins, including at least some of the essential transmembrane subunits of the mitochondrial respiratory chain. The mitoribosomes are attached to the mitochondrial inner membrane and translation products are cotranslationally integrated into the membrane.</text>
</comment>
<accession>A0A8H5C2E1</accession>
<evidence type="ECO:0000256" key="1">
    <source>
        <dbReference type="ARBA" id="ARBA00037226"/>
    </source>
</evidence>
<evidence type="ECO:0000259" key="3">
    <source>
        <dbReference type="Pfam" id="PF02777"/>
    </source>
</evidence>
<feature type="domain" description="Manganese/iron superoxide dismutase C-terminal" evidence="3">
    <location>
        <begin position="269"/>
        <end position="323"/>
    </location>
</feature>
<dbReference type="PANTHER" id="PTHR43595">
    <property type="entry name" value="37S RIBOSOMAL PROTEIN S26, MITOCHONDRIAL"/>
    <property type="match status" value="1"/>
</dbReference>
<feature type="region of interest" description="Disordered" evidence="2">
    <location>
        <begin position="206"/>
        <end position="251"/>
    </location>
</feature>
<dbReference type="Proteomes" id="UP000541558">
    <property type="component" value="Unassembled WGS sequence"/>
</dbReference>
<feature type="domain" description="Manganese/iron superoxide dismutase C-terminal" evidence="3">
    <location>
        <begin position="131"/>
        <end position="179"/>
    </location>
</feature>
<comment type="caution">
    <text evidence="4">The sequence shown here is derived from an EMBL/GenBank/DDBJ whole genome shotgun (WGS) entry which is preliminary data.</text>
</comment>
<name>A0A8H5C2E1_9AGAR</name>
<evidence type="ECO:0000313" key="4">
    <source>
        <dbReference type="EMBL" id="KAF5333738.1"/>
    </source>
</evidence>
<sequence length="341" mass="37098">MASTSSLRLLSRNLKRCSVAAPRSTFGSRSLHQRRALLYPESEGLGNFLPSEALKTAIEWQDGLLERLNEEVKDTPLESQTVVQTVLETATQRENTLAFNYASLALNNSFFLDNIKPPPAHAPNHEHEISQDLAAAINKHYGSIRQLKSSYSAAALGMSNNGWVWFVSDGMGVLGVLPTLGPGTLLVQSRTYMANEQGLILGDSYAQAQETSEPSSSPTPTEPLPGVAPSSPASGVSSPISPRPTEPGRRFAHSGSGVIFGAYKPAGLHSPQTPTIRNVGEVLYPLFCVPVFEHSWIQKYGVWGKEPWLQQLWPVVDWAKVSESYKRAKTAATTVRDGSSR</sequence>
<dbReference type="Gene3D" id="3.55.40.20">
    <property type="entry name" value="Iron/manganese superoxide dismutase, C-terminal domain"/>
    <property type="match status" value="2"/>
</dbReference>
<dbReference type="InterPro" id="IPR036324">
    <property type="entry name" value="Mn/Fe_SOD_N_sf"/>
</dbReference>
<reference evidence="4 5" key="1">
    <citation type="journal article" date="2020" name="ISME J.">
        <title>Uncovering the hidden diversity of litter-decomposition mechanisms in mushroom-forming fungi.</title>
        <authorList>
            <person name="Floudas D."/>
            <person name="Bentzer J."/>
            <person name="Ahren D."/>
            <person name="Johansson T."/>
            <person name="Persson P."/>
            <person name="Tunlid A."/>
        </authorList>
    </citation>
    <scope>NUCLEOTIDE SEQUENCE [LARGE SCALE GENOMIC DNA]</scope>
    <source>
        <strain evidence="4 5">CBS 175.51</strain>
    </source>
</reference>
<dbReference type="EMBL" id="JAACJK010000109">
    <property type="protein sequence ID" value="KAF5333738.1"/>
    <property type="molecule type" value="Genomic_DNA"/>
</dbReference>
<dbReference type="Pfam" id="PF02777">
    <property type="entry name" value="Sod_Fe_C"/>
    <property type="match status" value="2"/>
</dbReference>
<dbReference type="InterPro" id="IPR019832">
    <property type="entry name" value="Mn/Fe_SOD_C"/>
</dbReference>
<dbReference type="SUPFAM" id="SSF54719">
    <property type="entry name" value="Fe,Mn superoxide dismutase (SOD), C-terminal domain"/>
    <property type="match status" value="1"/>
</dbReference>
<organism evidence="4 5">
    <name type="scientific">Ephemerocybe angulata</name>
    <dbReference type="NCBI Taxonomy" id="980116"/>
    <lineage>
        <taxon>Eukaryota</taxon>
        <taxon>Fungi</taxon>
        <taxon>Dikarya</taxon>
        <taxon>Basidiomycota</taxon>
        <taxon>Agaricomycotina</taxon>
        <taxon>Agaricomycetes</taxon>
        <taxon>Agaricomycetidae</taxon>
        <taxon>Agaricales</taxon>
        <taxon>Agaricineae</taxon>
        <taxon>Psathyrellaceae</taxon>
        <taxon>Ephemerocybe</taxon>
    </lineage>
</organism>
<dbReference type="GO" id="GO:0005737">
    <property type="term" value="C:cytoplasm"/>
    <property type="evidence" value="ECO:0007669"/>
    <property type="project" value="TreeGrafter"/>
</dbReference>